<dbReference type="AlphaFoldDB" id="B1V5R6"/>
<keyword evidence="1" id="KW-0812">Transmembrane</keyword>
<evidence type="ECO:0000256" key="1">
    <source>
        <dbReference type="SAM" id="Phobius"/>
    </source>
</evidence>
<reference evidence="2 3" key="1">
    <citation type="submission" date="2008-03" db="EMBL/GenBank/DDBJ databases">
        <authorList>
            <person name="Paulsen I."/>
            <person name="Sebastian Y."/>
        </authorList>
    </citation>
    <scope>NUCLEOTIDE SEQUENCE [LARGE SCALE GENOMIC DNA]</scope>
    <source>
        <strain evidence="3">D str. JGS1721</strain>
    </source>
</reference>
<evidence type="ECO:0000313" key="3">
    <source>
        <dbReference type="Proteomes" id="UP000003188"/>
    </source>
</evidence>
<keyword evidence="1" id="KW-0472">Membrane</keyword>
<accession>B1V5R6</accession>
<keyword evidence="1" id="KW-1133">Transmembrane helix</keyword>
<protein>
    <submittedName>
        <fullName evidence="2">Sporulation integral membrane protein YtvI</fullName>
    </submittedName>
</protein>
<dbReference type="Proteomes" id="UP000003188">
    <property type="component" value="Unassembled WGS sequence"/>
</dbReference>
<proteinExistence type="predicted"/>
<comment type="caution">
    <text evidence="2">The sequence shown here is derived from an EMBL/GenBank/DDBJ whole genome shotgun (WGS) entry which is preliminary data.</text>
</comment>
<feature type="transmembrane region" description="Helical" evidence="1">
    <location>
        <begin position="12"/>
        <end position="41"/>
    </location>
</feature>
<evidence type="ECO:0000313" key="2">
    <source>
        <dbReference type="EMBL" id="EDT70825.1"/>
    </source>
</evidence>
<gene>
    <name evidence="2" type="ORF">CJD_3306</name>
</gene>
<organism evidence="2 3">
    <name type="scientific">Clostridium perfringens D str. JGS1721</name>
    <dbReference type="NCBI Taxonomy" id="488537"/>
    <lineage>
        <taxon>Bacteria</taxon>
        <taxon>Bacillati</taxon>
        <taxon>Bacillota</taxon>
        <taxon>Clostridia</taxon>
        <taxon>Eubacteriales</taxon>
        <taxon>Clostridiaceae</taxon>
        <taxon>Clostridium</taxon>
    </lineage>
</organism>
<name>B1V5R6_CLOPF</name>
<dbReference type="EMBL" id="ABOO01000036">
    <property type="protein sequence ID" value="EDT70825.1"/>
    <property type="molecule type" value="Genomic_DNA"/>
</dbReference>
<sequence>MSSTLGIHPLLILICIFIGLELNGLLGIVFCIFLIIFFNIFKKVNVL</sequence>